<feature type="compositionally biased region" description="Polar residues" evidence="1">
    <location>
        <begin position="183"/>
        <end position="194"/>
    </location>
</feature>
<dbReference type="EMBL" id="CAINUL010000002">
    <property type="protein sequence ID" value="CAD0107591.1"/>
    <property type="molecule type" value="Genomic_DNA"/>
</dbReference>
<accession>A0A9N8KDG6</accession>
<dbReference type="Proteomes" id="UP000745764">
    <property type="component" value="Unassembled WGS sequence"/>
</dbReference>
<dbReference type="AlphaFoldDB" id="A0A9N8KDG6"/>
<gene>
    <name evidence="2" type="ORF">AWRI4620_LOCUS1846</name>
</gene>
<evidence type="ECO:0000256" key="1">
    <source>
        <dbReference type="SAM" id="MobiDB-lite"/>
    </source>
</evidence>
<comment type="caution">
    <text evidence="2">The sequence shown here is derived from an EMBL/GenBank/DDBJ whole genome shotgun (WGS) entry which is preliminary data.</text>
</comment>
<sequence>MKTCDRESYQLRAAYQNAMPDALVAGERLRVAMGMEHQAFDGHGQLVVLPWHMPLPRELQRGIRPTPRYLSTAIESVGTGREISMMPCKGAQLGALPQRNKRRTDPSNQLERALHNKSLAQHLSVPTVPNSAMPAPLQSKDKNLPLLLAKTRVPLKTNEVMDNVLKRKLAQVKLPPAPKDQPLSGTVPNLSKQPAFQHRIRKSGPASRTVDMADVQKKSCNPKPVECEEKSESPSPPRRRSMPPIEAVLAHGFRNLNLVRPLENSTPRSHAFQPWTNLAFSHRILSPTPAFLLNMTPFQYNDSEDTYYWKSSLPMLLSYHLANPATLIEETLVQSLTFHLPPPTPRLSLAPVGNRKQPNRTSRQPHYATEGSETNTEIRMIRMILPPLLQANKPSDPELPFTDWLLICLSDNTSTAPPTNTRILRSTTKANRYPYLLLAIPTHAISETHFVAKSPVLNADKKHQTVTTELRFTGRGRLPLMFGVGREPGFIDTWVKGFGMGTARLEVTVAKGVRPCWL</sequence>
<protein>
    <submittedName>
        <fullName evidence="2">Uncharacterized protein</fullName>
    </submittedName>
</protein>
<name>A0A9N8KDG6_9PEZI</name>
<feature type="region of interest" description="Disordered" evidence="1">
    <location>
        <begin position="175"/>
        <end position="242"/>
    </location>
</feature>
<organism evidence="2 3">
    <name type="scientific">Aureobasidium uvarum</name>
    <dbReference type="NCBI Taxonomy" id="2773716"/>
    <lineage>
        <taxon>Eukaryota</taxon>
        <taxon>Fungi</taxon>
        <taxon>Dikarya</taxon>
        <taxon>Ascomycota</taxon>
        <taxon>Pezizomycotina</taxon>
        <taxon>Dothideomycetes</taxon>
        <taxon>Dothideomycetidae</taxon>
        <taxon>Dothideales</taxon>
        <taxon>Saccotheciaceae</taxon>
        <taxon>Aureobasidium</taxon>
    </lineage>
</organism>
<dbReference type="OrthoDB" id="3867461at2759"/>
<evidence type="ECO:0000313" key="2">
    <source>
        <dbReference type="EMBL" id="CAD0107591.1"/>
    </source>
</evidence>
<reference evidence="2" key="1">
    <citation type="submission" date="2020-06" db="EMBL/GenBank/DDBJ databases">
        <authorList>
            <person name="Onetto C."/>
        </authorList>
    </citation>
    <scope>NUCLEOTIDE SEQUENCE</scope>
</reference>
<feature type="region of interest" description="Disordered" evidence="1">
    <location>
        <begin position="344"/>
        <end position="373"/>
    </location>
</feature>
<proteinExistence type="predicted"/>
<evidence type="ECO:0000313" key="3">
    <source>
        <dbReference type="Proteomes" id="UP000745764"/>
    </source>
</evidence>
<keyword evidence="3" id="KW-1185">Reference proteome</keyword>